<protein>
    <submittedName>
        <fullName evidence="1">Flagellar protein FlaG</fullName>
    </submittedName>
</protein>
<keyword evidence="3" id="KW-1185">Reference proteome</keyword>
<accession>W9ACN4</accession>
<dbReference type="EMBL" id="CCAX010000001">
    <property type="protein sequence ID" value="CDO03258.1"/>
    <property type="molecule type" value="Genomic_DNA"/>
</dbReference>
<reference evidence="4" key="3">
    <citation type="submission" date="2015-07" db="EMBL/GenBank/DDBJ databases">
        <title>Draft Genome Sequence of Oceanobacillus picturae Heshi-B3 that Was Isolated from Fermented Rice Bran with Aging Salted Mackerel, Which Was Named Heshiko as Traditional Fermented Seafood in Japan.</title>
        <authorList>
            <person name="Akuzawa S."/>
            <person name="Nakagawa J."/>
            <person name="Kanekatsu T."/>
            <person name="Kanesaki Y."/>
            <person name="Suzuki T."/>
        </authorList>
    </citation>
    <scope>NUCLEOTIDE SEQUENCE [LARGE SCALE GENOMIC DNA]</scope>
    <source>
        <strain evidence="4">Heshi-B3</strain>
    </source>
</reference>
<dbReference type="NCBIfam" id="NF005834">
    <property type="entry name" value="PRK07738.1"/>
    <property type="match status" value="1"/>
</dbReference>
<proteinExistence type="predicted"/>
<dbReference type="RefSeq" id="WP_036575109.1">
    <property type="nucleotide sequence ID" value="NZ_BBXV01000041.1"/>
</dbReference>
<keyword evidence="1" id="KW-0969">Cilium</keyword>
<evidence type="ECO:0000313" key="4">
    <source>
        <dbReference type="Proteomes" id="UP000052946"/>
    </source>
</evidence>
<dbReference type="AlphaFoldDB" id="W9ACN4"/>
<dbReference type="Gene3D" id="3.30.160.170">
    <property type="entry name" value="FlaG-like"/>
    <property type="match status" value="1"/>
</dbReference>
<reference evidence="1 3" key="1">
    <citation type="submission" date="2014-03" db="EMBL/GenBank/DDBJ databases">
        <title>Draft genome sequencing of Oceanobacillus picturae strain S1 isolated from human gut.</title>
        <authorList>
            <person name="Croce O."/>
            <person name="Lagier J.C."/>
            <person name="Raoult D."/>
        </authorList>
    </citation>
    <scope>NUCLEOTIDE SEQUENCE [LARGE SCALE GENOMIC DNA]</scope>
    <source>
        <strain evidence="1 3">S1</strain>
    </source>
</reference>
<dbReference type="InterPro" id="IPR005186">
    <property type="entry name" value="FlaG"/>
</dbReference>
<dbReference type="EMBL" id="BBXV01000041">
    <property type="protein sequence ID" value="GAQ19212.1"/>
    <property type="molecule type" value="Genomic_DNA"/>
</dbReference>
<evidence type="ECO:0000313" key="3">
    <source>
        <dbReference type="Proteomes" id="UP000028863"/>
    </source>
</evidence>
<dbReference type="eggNOG" id="COG1334">
    <property type="taxonomic scope" value="Bacteria"/>
</dbReference>
<dbReference type="PANTHER" id="PTHR37166">
    <property type="entry name" value="PROTEIN FLAG"/>
    <property type="match status" value="1"/>
</dbReference>
<organism evidence="1 3">
    <name type="scientific">Oceanobacillus picturae</name>
    <dbReference type="NCBI Taxonomy" id="171693"/>
    <lineage>
        <taxon>Bacteria</taxon>
        <taxon>Bacillati</taxon>
        <taxon>Bacillota</taxon>
        <taxon>Bacilli</taxon>
        <taxon>Bacillales</taxon>
        <taxon>Bacillaceae</taxon>
        <taxon>Oceanobacillus</taxon>
    </lineage>
</organism>
<dbReference type="SUPFAM" id="SSF160214">
    <property type="entry name" value="FlaG-like"/>
    <property type="match status" value="1"/>
</dbReference>
<reference evidence="1 3" key="2">
    <citation type="submission" date="2014-03" db="EMBL/GenBank/DDBJ databases">
        <authorList>
            <person name="Urmite Genomes U."/>
        </authorList>
    </citation>
    <scope>NUCLEOTIDE SEQUENCE [LARGE SCALE GENOMIC DNA]</scope>
    <source>
        <strain evidence="1 3">S1</strain>
    </source>
</reference>
<dbReference type="OrthoDB" id="9799867at2"/>
<dbReference type="PANTHER" id="PTHR37166:SF1">
    <property type="entry name" value="PROTEIN FLAG"/>
    <property type="match status" value="1"/>
</dbReference>
<comment type="caution">
    <text evidence="1">The sequence shown here is derived from an EMBL/GenBank/DDBJ whole genome shotgun (WGS) entry which is preliminary data.</text>
</comment>
<dbReference type="STRING" id="171693.BN988_01763"/>
<dbReference type="Pfam" id="PF03646">
    <property type="entry name" value="FlaG"/>
    <property type="match status" value="1"/>
</dbReference>
<evidence type="ECO:0000313" key="1">
    <source>
        <dbReference type="EMBL" id="CDO03258.1"/>
    </source>
</evidence>
<name>W9ACN4_9BACI</name>
<keyword evidence="1" id="KW-0966">Cell projection</keyword>
<dbReference type="Proteomes" id="UP000052946">
    <property type="component" value="Unassembled WGS sequence"/>
</dbReference>
<dbReference type="InterPro" id="IPR035924">
    <property type="entry name" value="FlaG-like_sf"/>
</dbReference>
<sequence>MNVRLENVINNSQPLLSSENTKATAPEIDRTSENSKAIKEFDKTDIENATNALNDLMKPLHTNLKFELHDKLEKYYVTVVDSETKEVIKEIPPKKFLDMYAQMAEFMGILIDEKV</sequence>
<gene>
    <name evidence="1" type="ORF">BN988_01763</name>
    <name evidence="2" type="ORF">OPHB3_3174</name>
</gene>
<reference evidence="2 4" key="4">
    <citation type="journal article" date="2016" name="Genome Announc.">
        <title>Draft Genome Sequence of Oceanobacillus picturae Heshi-B3, Isolated from Fermented Rice Bran in a Traditional Japanese Seafood Dish.</title>
        <authorList>
            <person name="Akuzawa S."/>
            <person name="Nagaoka J."/>
            <person name="Kanekatsu M."/>
            <person name="Kanesaki Y."/>
            <person name="Suzuki T."/>
        </authorList>
    </citation>
    <scope>NUCLEOTIDE SEQUENCE [LARGE SCALE GENOMIC DNA]</scope>
    <source>
        <strain evidence="2 4">Heshi-B3</strain>
    </source>
</reference>
<evidence type="ECO:0000313" key="2">
    <source>
        <dbReference type="EMBL" id="GAQ19212.1"/>
    </source>
</evidence>
<keyword evidence="1" id="KW-0282">Flagellum</keyword>
<dbReference type="Proteomes" id="UP000028863">
    <property type="component" value="Unassembled WGS sequence"/>
</dbReference>